<gene>
    <name evidence="2" type="ORF">CIK62_02320</name>
</gene>
<dbReference type="AlphaFoldDB" id="A0A2A3ZID8"/>
<reference evidence="2 3" key="1">
    <citation type="journal article" date="2017" name="Elife">
        <title>Extensive horizontal gene transfer in cheese-associated bacteria.</title>
        <authorList>
            <person name="Bonham K.S."/>
            <person name="Wolfe B.E."/>
            <person name="Dutton R.J."/>
        </authorList>
    </citation>
    <scope>NUCLEOTIDE SEQUENCE [LARGE SCALE GENOMIC DNA]</scope>
    <source>
        <strain evidence="2 3">900_6</strain>
    </source>
</reference>
<proteinExistence type="predicted"/>
<dbReference type="GeneID" id="303222491"/>
<dbReference type="Proteomes" id="UP000217720">
    <property type="component" value="Unassembled WGS sequence"/>
</dbReference>
<evidence type="ECO:0000256" key="1">
    <source>
        <dbReference type="SAM" id="MobiDB-lite"/>
    </source>
</evidence>
<feature type="compositionally biased region" description="Low complexity" evidence="1">
    <location>
        <begin position="222"/>
        <end position="233"/>
    </location>
</feature>
<accession>A0A2A3ZID8</accession>
<organism evidence="2 3">
    <name type="scientific">Brevibacterium aurantiacum</name>
    <dbReference type="NCBI Taxonomy" id="273384"/>
    <lineage>
        <taxon>Bacteria</taxon>
        <taxon>Bacillati</taxon>
        <taxon>Actinomycetota</taxon>
        <taxon>Actinomycetes</taxon>
        <taxon>Micrococcales</taxon>
        <taxon>Brevibacteriaceae</taxon>
        <taxon>Brevibacterium</taxon>
    </lineage>
</organism>
<comment type="caution">
    <text evidence="2">The sequence shown here is derived from an EMBL/GenBank/DDBJ whole genome shotgun (WGS) entry which is preliminary data.</text>
</comment>
<feature type="region of interest" description="Disordered" evidence="1">
    <location>
        <begin position="222"/>
        <end position="246"/>
    </location>
</feature>
<dbReference type="RefSeq" id="WP_096159703.1">
    <property type="nucleotide sequence ID" value="NZ_JABUYC010000005.1"/>
</dbReference>
<dbReference type="EMBL" id="NRGO01000004">
    <property type="protein sequence ID" value="PCC51369.1"/>
    <property type="molecule type" value="Genomic_DNA"/>
</dbReference>
<sequence>MRFRELAERIEQETVMVTADGCTYLWTAEQERPRRSEDLEMTARETAKFLWEARRRRSEMAFNEEFDLLRHFVNDRHHQNSEKFVRGNPAVSSRIFPAVLEAPSRSHIVVAVEMGLLMPHWIVRVSKQKYQVGWWVMRTNKQMKKLLEPQRRAKKAGSTPMTAVDRAAVKLKWNNTEDSIRNPFHEHAELEFFSFLQGYVYGAEALVVEGIEEYQSLIAASSGGAGGRISSARKSQANRANSARGVQSRRVIRDRRRDAIQLIINESGILPVAEFVEALLPDFRVSADTVRKDLREMGQRG</sequence>
<name>A0A2A3ZID8_BREAU</name>
<evidence type="ECO:0000313" key="3">
    <source>
        <dbReference type="Proteomes" id="UP000217720"/>
    </source>
</evidence>
<protein>
    <submittedName>
        <fullName evidence="2">Uncharacterized protein</fullName>
    </submittedName>
</protein>
<evidence type="ECO:0000313" key="2">
    <source>
        <dbReference type="EMBL" id="PCC51369.1"/>
    </source>
</evidence>